<feature type="domain" description="WhiA LAGLIDADG-like" evidence="7">
    <location>
        <begin position="92"/>
        <end position="181"/>
    </location>
</feature>
<reference evidence="8 9" key="1">
    <citation type="submission" date="2019-01" db="EMBL/GenBank/DDBJ databases">
        <title>Complete sequence and annotation of the Mycoplasma phocirhinis strain 852T genome.</title>
        <authorList>
            <person name="Frasca S.Jr."/>
            <person name="Kutish G.F."/>
            <person name="Castellanos Gell J."/>
            <person name="Michaels D.L."/>
            <person name="Brown D.R."/>
        </authorList>
    </citation>
    <scope>NUCLEOTIDE SEQUENCE [LARGE SCALE GENOMIC DNA]</scope>
    <source>
        <strain evidence="8 9">852</strain>
    </source>
</reference>
<keyword evidence="5" id="KW-1133">Transmembrane helix</keyword>
<organism evidence="8 9">
    <name type="scientific">Mycoplasmopsis phocirhinis</name>
    <dbReference type="NCBI Taxonomy" id="142650"/>
    <lineage>
        <taxon>Bacteria</taxon>
        <taxon>Bacillati</taxon>
        <taxon>Mycoplasmatota</taxon>
        <taxon>Mycoplasmoidales</taxon>
        <taxon>Metamycoplasmataceae</taxon>
        <taxon>Mycoplasmopsis</taxon>
    </lineage>
</organism>
<evidence type="ECO:0000313" key="8">
    <source>
        <dbReference type="EMBL" id="QBF34562.1"/>
    </source>
</evidence>
<protein>
    <recommendedName>
        <fullName evidence="4">Probable cell division protein WhiA</fullName>
    </recommendedName>
</protein>
<evidence type="ECO:0000259" key="7">
    <source>
        <dbReference type="Pfam" id="PF14527"/>
    </source>
</evidence>
<comment type="similarity">
    <text evidence="4">Belongs to the WhiA family.</text>
</comment>
<dbReference type="EMBL" id="CP034841">
    <property type="protein sequence ID" value="QBF34562.1"/>
    <property type="molecule type" value="Genomic_DNA"/>
</dbReference>
<feature type="transmembrane region" description="Helical" evidence="5">
    <location>
        <begin position="84"/>
        <end position="106"/>
    </location>
</feature>
<keyword evidence="5" id="KW-0812">Transmembrane</keyword>
<dbReference type="InterPro" id="IPR039518">
    <property type="entry name" value="WhiA_LAGLIDADG_dom"/>
</dbReference>
<gene>
    <name evidence="4 8" type="primary">whiA</name>
    <name evidence="8" type="ORF">EG856_01305</name>
</gene>
<dbReference type="GO" id="GO:0051301">
    <property type="term" value="P:cell division"/>
    <property type="evidence" value="ECO:0007669"/>
    <property type="project" value="UniProtKB-UniRule"/>
</dbReference>
<dbReference type="InterPro" id="IPR003802">
    <property type="entry name" value="Sporulation_regulator_WhiA"/>
</dbReference>
<keyword evidence="1 4" id="KW-0132">Cell division</keyword>
<keyword evidence="2 4" id="KW-0238">DNA-binding</keyword>
<dbReference type="SUPFAM" id="SSF55608">
    <property type="entry name" value="Homing endonucleases"/>
    <property type="match status" value="1"/>
</dbReference>
<keyword evidence="9" id="KW-1185">Reference proteome</keyword>
<feature type="domain" description="Sporulation regulator WhiA C-terminal" evidence="6">
    <location>
        <begin position="186"/>
        <end position="271"/>
    </location>
</feature>
<sequence length="277" mass="32706">MNNNFTQLIKNEILNKKKKKNEIIEFLRGFIFANAVIEEKIRLKISNQITRDKIIKLLQTVKIEYYLKQNSVIFLNKEDFDLDLIFLIPNCFFAGVFIGGGTISSLERSSYHLQLSSNYEHFVDAFKTKLNEYEFGFQKIKHQGKYLIYIKKYEKISDFLKAIEAINSMFAFEDSRIKRDFDNSMNRINNVDVANIKKIVSANQKHIQNINYIIQHNLEYFFNENQLNLFKLLLQNPQESLTSLTILFTSQFNIHISKSGVNHWLKKLQKIVAQHNF</sequence>
<dbReference type="HAMAP" id="MF_01420">
    <property type="entry name" value="HTH_type_WhiA"/>
    <property type="match status" value="1"/>
</dbReference>
<dbReference type="Proteomes" id="UP000289326">
    <property type="component" value="Chromosome"/>
</dbReference>
<dbReference type="InterPro" id="IPR027434">
    <property type="entry name" value="Homing_endonucl"/>
</dbReference>
<dbReference type="PANTHER" id="PTHR37307:SF1">
    <property type="entry name" value="CELL DIVISION PROTEIN WHIA-RELATED"/>
    <property type="match status" value="1"/>
</dbReference>
<dbReference type="OrthoDB" id="401278at2"/>
<proteinExistence type="inferred from homology"/>
<evidence type="ECO:0000256" key="4">
    <source>
        <dbReference type="HAMAP-Rule" id="MF_01420"/>
    </source>
</evidence>
<dbReference type="NCBIfam" id="TIGR00647">
    <property type="entry name" value="DNA_bind_WhiA"/>
    <property type="match status" value="1"/>
</dbReference>
<keyword evidence="5" id="KW-0472">Membrane</keyword>
<name>A0A4V0ZAF9_9BACT</name>
<accession>A0A4V0ZAF9</accession>
<dbReference type="Pfam" id="PF14527">
    <property type="entry name" value="LAGLIDADG_WhiA"/>
    <property type="match status" value="1"/>
</dbReference>
<evidence type="ECO:0000256" key="1">
    <source>
        <dbReference type="ARBA" id="ARBA00022618"/>
    </source>
</evidence>
<dbReference type="Gene3D" id="3.10.28.10">
    <property type="entry name" value="Homing endonucleases"/>
    <property type="match status" value="1"/>
</dbReference>
<evidence type="ECO:0000256" key="2">
    <source>
        <dbReference type="ARBA" id="ARBA00023125"/>
    </source>
</evidence>
<evidence type="ECO:0000259" key="6">
    <source>
        <dbReference type="Pfam" id="PF02650"/>
    </source>
</evidence>
<dbReference type="KEGG" id="mphi:EG856_01305"/>
<dbReference type="GO" id="GO:0003677">
    <property type="term" value="F:DNA binding"/>
    <property type="evidence" value="ECO:0007669"/>
    <property type="project" value="UniProtKB-UniRule"/>
</dbReference>
<evidence type="ECO:0000256" key="3">
    <source>
        <dbReference type="ARBA" id="ARBA00023306"/>
    </source>
</evidence>
<dbReference type="InterPro" id="IPR023054">
    <property type="entry name" value="Sporulation_regulator_WhiA_C"/>
</dbReference>
<dbReference type="Pfam" id="PF02650">
    <property type="entry name" value="HTH_WhiA"/>
    <property type="match status" value="1"/>
</dbReference>
<dbReference type="AlphaFoldDB" id="A0A4V0ZAF9"/>
<evidence type="ECO:0000256" key="5">
    <source>
        <dbReference type="SAM" id="Phobius"/>
    </source>
</evidence>
<dbReference type="GO" id="GO:0043937">
    <property type="term" value="P:regulation of sporulation"/>
    <property type="evidence" value="ECO:0007669"/>
    <property type="project" value="InterPro"/>
</dbReference>
<keyword evidence="3 4" id="KW-0131">Cell cycle</keyword>
<comment type="function">
    <text evidence="4">Involved in cell division and chromosome segregation.</text>
</comment>
<dbReference type="PANTHER" id="PTHR37307">
    <property type="entry name" value="CELL DIVISION PROTEIN WHIA-RELATED"/>
    <property type="match status" value="1"/>
</dbReference>
<evidence type="ECO:0000313" key="9">
    <source>
        <dbReference type="Proteomes" id="UP000289326"/>
    </source>
</evidence>
<dbReference type="RefSeq" id="WP_130429339.1">
    <property type="nucleotide sequence ID" value="NZ_CP034841.1"/>
</dbReference>